<accession>G6F3B3</accession>
<name>G6F3B3_9PROT</name>
<dbReference type="Proteomes" id="UP000005939">
    <property type="component" value="Unassembled WGS sequence"/>
</dbReference>
<gene>
    <name evidence="1" type="ORF">CIN_21090</name>
</gene>
<comment type="caution">
    <text evidence="1">The sequence shown here is derived from an EMBL/GenBank/DDBJ whole genome shotgun (WGS) entry which is preliminary data.</text>
</comment>
<evidence type="ECO:0000313" key="2">
    <source>
        <dbReference type="Proteomes" id="UP000005939"/>
    </source>
</evidence>
<dbReference type="EMBL" id="AGFR01000014">
    <property type="protein sequence ID" value="EHD12943.1"/>
    <property type="molecule type" value="Genomic_DNA"/>
</dbReference>
<reference evidence="1 2" key="1">
    <citation type="submission" date="2011-10" db="EMBL/GenBank/DDBJ databases">
        <title>Genome Sequence of Commensalibacter intestini A911, isolated from Drosophila gut.</title>
        <authorList>
            <person name="Lee W.-J."/>
            <person name="Kim E.-K."/>
        </authorList>
    </citation>
    <scope>NUCLEOTIDE SEQUENCE [LARGE SCALE GENOMIC DNA]</scope>
    <source>
        <strain evidence="1 2">A911</strain>
    </source>
</reference>
<dbReference type="AlphaFoldDB" id="G6F3B3"/>
<organism evidence="1 2">
    <name type="scientific">Commensalibacter intestini A911</name>
    <dbReference type="NCBI Taxonomy" id="1088868"/>
    <lineage>
        <taxon>Bacteria</taxon>
        <taxon>Pseudomonadati</taxon>
        <taxon>Pseudomonadota</taxon>
        <taxon>Alphaproteobacteria</taxon>
        <taxon>Acetobacterales</taxon>
        <taxon>Acetobacteraceae</taxon>
    </lineage>
</organism>
<proteinExistence type="predicted"/>
<sequence>MLTPPVKETLALEPKTTDCVVPVKTNEVALTLARAPKLMIWLVFVTEMLPATRDR</sequence>
<protein>
    <submittedName>
        <fullName evidence="1">Uncharacterized protein</fullName>
    </submittedName>
</protein>
<evidence type="ECO:0000313" key="1">
    <source>
        <dbReference type="EMBL" id="EHD12943.1"/>
    </source>
</evidence>